<comment type="subunit">
    <text evidence="10">Homohexamer. The oligomerization is ATP-dependent.</text>
</comment>
<keyword evidence="16" id="KW-1185">Reference proteome</keyword>
<dbReference type="SMART" id="SM01086">
    <property type="entry name" value="ClpB_D2-small"/>
    <property type="match status" value="1"/>
</dbReference>
<dbReference type="InterPro" id="IPR036628">
    <property type="entry name" value="Clp_N_dom_sf"/>
</dbReference>
<dbReference type="PRINTS" id="PR00300">
    <property type="entry name" value="CLPPROTEASEA"/>
</dbReference>
<dbReference type="CDD" id="cd00009">
    <property type="entry name" value="AAA"/>
    <property type="match status" value="1"/>
</dbReference>
<dbReference type="GO" id="GO:0034605">
    <property type="term" value="P:cellular response to heat"/>
    <property type="evidence" value="ECO:0007669"/>
    <property type="project" value="TreeGrafter"/>
</dbReference>
<dbReference type="Gene3D" id="1.10.1780.10">
    <property type="entry name" value="Clp, N-terminal domain"/>
    <property type="match status" value="1"/>
</dbReference>
<sequence length="867" mass="95200">MNIEKYSERVRGFLQSAQTYALSEGHQQFTPEHVLKVLLDDEQGMASSLISRAGGDPKAVRIANDAALAKLPKVSGGNGQVYLAQPLAKVFSTAEDAAKKAGDSFVTVERLLLALAIESSASTSASLKKGGVTAGALNQVINEIRKGRTADGANAEAGFDALKKYARDLTEEAREGRLDPVIGRDDEIRRTIQVLSRRTKNNPVLIGEPGVGKTAIAEGLALRIINGDVPESLKEKKLMALDMGALIAGAKYRGEFEERLKAVLNEVQAENGEIILFIDEMHTLVGAGKADGAMDASNLLKPALARGELHCVGATTLDEYRKHVEKDPALARRFQPVMVEEPTVEDTISILRGLKEKYEQHHKVRISDSALVAAATLSNRYITDRFLPDKAIDLMDEAASRLRMQVDSKPEELDELDRRIIQLKIEREALKKETDAASADRLARLETELTSLEEEADALTARWQAEKQKLGLAADLKRQLDEARNELAIAQRQGEFQRAGELAYGVIPKLEKELVDAEAQDGSAAGNMVQEVVNPDGIAHVVSRWTGIPVDKMLEGERDKLLRMEDDLAKSVVGQGDAVQAVSRAVRRARAGLQDPNRPIGSFIFLGPTGVGKTELTKSLARFLFDDETAMVRLDMSEYMEKHSVARLIGAPPGYVGYEEGGALTEAVRRKPYQVVLFDEIEKAHPDVFNVLLQVLDDGRLTDGQGRTVDFKNTIIIMTSNLGADYLTSLGEDQDVDQVREQVMDVVKASFRPEFLNRVDEIILFHRLRRTEMGAIVDIQMKRLLSLLSERKIRLDLAPDARAWLADKGYDPVYGARPLKRVIQKYLQDPLAEQILSGQVLDGSDVTIEAGSDRLLISPKASVSAAA</sequence>
<dbReference type="Gene3D" id="3.40.50.300">
    <property type="entry name" value="P-loop containing nucleotide triphosphate hydrolases"/>
    <property type="match status" value="3"/>
</dbReference>
<dbReference type="SMART" id="SM00382">
    <property type="entry name" value="AAA"/>
    <property type="match status" value="2"/>
</dbReference>
<dbReference type="Pfam" id="PF07724">
    <property type="entry name" value="AAA_2"/>
    <property type="match status" value="1"/>
</dbReference>
<dbReference type="Gene3D" id="1.10.8.60">
    <property type="match status" value="1"/>
</dbReference>
<dbReference type="InterPro" id="IPR027417">
    <property type="entry name" value="P-loop_NTPase"/>
</dbReference>
<evidence type="ECO:0000256" key="3">
    <source>
        <dbReference type="ARBA" id="ARBA00017574"/>
    </source>
</evidence>
<dbReference type="EMBL" id="ALJF01000025">
    <property type="protein sequence ID" value="EKF56965.1"/>
    <property type="molecule type" value="Genomic_DNA"/>
</dbReference>
<dbReference type="STRING" id="1156935.QWE_23729"/>
<name>K2PW83_9HYPH</name>
<keyword evidence="8 12" id="KW-0143">Chaperone</keyword>
<protein>
    <recommendedName>
        <fullName evidence="3 13">Chaperone protein ClpB</fullName>
    </recommendedName>
</protein>
<comment type="subcellular location">
    <subcellularLocation>
        <location evidence="1 13">Cytoplasm</location>
    </subcellularLocation>
</comment>
<feature type="domain" description="Clp R" evidence="14">
    <location>
        <begin position="3"/>
        <end position="147"/>
    </location>
</feature>
<evidence type="ECO:0000313" key="16">
    <source>
        <dbReference type="Proteomes" id="UP000007123"/>
    </source>
</evidence>
<evidence type="ECO:0000256" key="8">
    <source>
        <dbReference type="ARBA" id="ARBA00023186"/>
    </source>
</evidence>
<dbReference type="Pfam" id="PF17871">
    <property type="entry name" value="AAA_lid_9"/>
    <property type="match status" value="1"/>
</dbReference>
<keyword evidence="13" id="KW-0346">Stress response</keyword>
<dbReference type="Proteomes" id="UP000007123">
    <property type="component" value="Unassembled WGS sequence"/>
</dbReference>
<dbReference type="InterPro" id="IPR041546">
    <property type="entry name" value="ClpA/ClpB_AAA_lid"/>
</dbReference>
<dbReference type="Pfam" id="PF00004">
    <property type="entry name" value="AAA"/>
    <property type="match status" value="1"/>
</dbReference>
<keyword evidence="4 11" id="KW-0677">Repeat</keyword>
<dbReference type="PROSITE" id="PS51903">
    <property type="entry name" value="CLP_R"/>
    <property type="match status" value="1"/>
</dbReference>
<dbReference type="FunFam" id="3.40.50.300:FF:000120">
    <property type="entry name" value="ATP-dependent chaperone ClpB"/>
    <property type="match status" value="1"/>
</dbReference>
<dbReference type="InterPro" id="IPR018368">
    <property type="entry name" value="ClpA/B_CS1"/>
</dbReference>
<dbReference type="SUPFAM" id="SSF81923">
    <property type="entry name" value="Double Clp-N motif"/>
    <property type="match status" value="1"/>
</dbReference>
<keyword evidence="15" id="KW-0645">Protease</keyword>
<evidence type="ECO:0000256" key="5">
    <source>
        <dbReference type="ARBA" id="ARBA00022741"/>
    </source>
</evidence>
<organism evidence="15 16">
    <name type="scientific">Agrobacterium albertimagni AOL15</name>
    <dbReference type="NCBI Taxonomy" id="1156935"/>
    <lineage>
        <taxon>Bacteria</taxon>
        <taxon>Pseudomonadati</taxon>
        <taxon>Pseudomonadota</taxon>
        <taxon>Alphaproteobacteria</taxon>
        <taxon>Hyphomicrobiales</taxon>
        <taxon>Rhizobiaceae</taxon>
        <taxon>Rhizobium/Agrobacterium group</taxon>
        <taxon>Agrobacterium</taxon>
    </lineage>
</organism>
<dbReference type="InterPro" id="IPR017730">
    <property type="entry name" value="Chaperonin_ClpB"/>
</dbReference>
<dbReference type="InterPro" id="IPR019489">
    <property type="entry name" value="Clp_ATPase_C"/>
</dbReference>
<dbReference type="FunFam" id="3.40.50.300:FF:000025">
    <property type="entry name" value="ATP-dependent Clp protease subunit"/>
    <property type="match status" value="1"/>
</dbReference>
<dbReference type="InterPro" id="IPR028299">
    <property type="entry name" value="ClpA/B_CS2"/>
</dbReference>
<keyword evidence="6 12" id="KW-0067">ATP-binding</keyword>
<keyword evidence="13" id="KW-0963">Cytoplasm</keyword>
<evidence type="ECO:0000256" key="2">
    <source>
        <dbReference type="ARBA" id="ARBA00008675"/>
    </source>
</evidence>
<dbReference type="FunFam" id="3.40.50.300:FF:000010">
    <property type="entry name" value="Chaperone clpB 1, putative"/>
    <property type="match status" value="1"/>
</dbReference>
<feature type="coiled-coil region" evidence="13">
    <location>
        <begin position="413"/>
        <end position="493"/>
    </location>
</feature>
<dbReference type="InterPro" id="IPR003959">
    <property type="entry name" value="ATPase_AAA_core"/>
</dbReference>
<keyword evidence="5 12" id="KW-0547">Nucleotide-binding</keyword>
<dbReference type="GO" id="GO:0005737">
    <property type="term" value="C:cytoplasm"/>
    <property type="evidence" value="ECO:0007669"/>
    <property type="project" value="UniProtKB-SubCell"/>
</dbReference>
<keyword evidence="15" id="KW-0378">Hydrolase</keyword>
<dbReference type="OrthoDB" id="9803641at2"/>
<dbReference type="GO" id="GO:0016887">
    <property type="term" value="F:ATP hydrolysis activity"/>
    <property type="evidence" value="ECO:0007669"/>
    <property type="project" value="InterPro"/>
</dbReference>
<comment type="similarity">
    <text evidence="2 12">Belongs to the ClpA/ClpB family.</text>
</comment>
<dbReference type="PATRIC" id="fig|1156935.5.peg.4831"/>
<dbReference type="Pfam" id="PF10431">
    <property type="entry name" value="ClpB_D2-small"/>
    <property type="match status" value="1"/>
</dbReference>
<gene>
    <name evidence="13" type="primary">clpB</name>
    <name evidence="15" type="ORF">QWE_23729</name>
</gene>
<dbReference type="CDD" id="cd19499">
    <property type="entry name" value="RecA-like_ClpB_Hsp104-like"/>
    <property type="match status" value="1"/>
</dbReference>
<dbReference type="GO" id="GO:0008233">
    <property type="term" value="F:peptidase activity"/>
    <property type="evidence" value="ECO:0007669"/>
    <property type="project" value="UniProtKB-KW"/>
</dbReference>
<dbReference type="Pfam" id="PF02861">
    <property type="entry name" value="Clp_N"/>
    <property type="match status" value="1"/>
</dbReference>
<dbReference type="InterPro" id="IPR001270">
    <property type="entry name" value="ClpA/B"/>
</dbReference>
<evidence type="ECO:0000256" key="7">
    <source>
        <dbReference type="ARBA" id="ARBA00023054"/>
    </source>
</evidence>
<evidence type="ECO:0000256" key="9">
    <source>
        <dbReference type="ARBA" id="ARBA00025613"/>
    </source>
</evidence>
<dbReference type="InterPro" id="IPR050130">
    <property type="entry name" value="ClpA_ClpB"/>
</dbReference>
<dbReference type="AlphaFoldDB" id="K2PW83"/>
<evidence type="ECO:0000259" key="14">
    <source>
        <dbReference type="PROSITE" id="PS51903"/>
    </source>
</evidence>
<accession>K2PW83</accession>
<dbReference type="RefSeq" id="WP_006728728.1">
    <property type="nucleotide sequence ID" value="NZ_ALJF01000025.1"/>
</dbReference>
<evidence type="ECO:0000256" key="11">
    <source>
        <dbReference type="PROSITE-ProRule" id="PRU01251"/>
    </source>
</evidence>
<comment type="caution">
    <text evidence="15">The sequence shown here is derived from an EMBL/GenBank/DDBJ whole genome shotgun (WGS) entry which is preliminary data.</text>
</comment>
<dbReference type="PROSITE" id="PS00870">
    <property type="entry name" value="CLPAB_1"/>
    <property type="match status" value="1"/>
</dbReference>
<dbReference type="PROSITE" id="PS00871">
    <property type="entry name" value="CLPAB_2"/>
    <property type="match status" value="1"/>
</dbReference>
<proteinExistence type="inferred from homology"/>
<evidence type="ECO:0000256" key="1">
    <source>
        <dbReference type="ARBA" id="ARBA00004496"/>
    </source>
</evidence>
<evidence type="ECO:0000256" key="10">
    <source>
        <dbReference type="ARBA" id="ARBA00026057"/>
    </source>
</evidence>
<dbReference type="InterPro" id="IPR003593">
    <property type="entry name" value="AAA+_ATPase"/>
</dbReference>
<keyword evidence="7 13" id="KW-0175">Coiled coil</keyword>
<evidence type="ECO:0000256" key="12">
    <source>
        <dbReference type="RuleBase" id="RU004432"/>
    </source>
</evidence>
<dbReference type="InterPro" id="IPR004176">
    <property type="entry name" value="Clp_R_N"/>
</dbReference>
<dbReference type="NCBIfam" id="TIGR03346">
    <property type="entry name" value="chaperone_ClpB"/>
    <property type="match status" value="1"/>
</dbReference>
<dbReference type="GO" id="GO:0005524">
    <property type="term" value="F:ATP binding"/>
    <property type="evidence" value="ECO:0007669"/>
    <property type="project" value="UniProtKB-UniRule"/>
</dbReference>
<dbReference type="PANTHER" id="PTHR11638">
    <property type="entry name" value="ATP-DEPENDENT CLP PROTEASE"/>
    <property type="match status" value="1"/>
</dbReference>
<evidence type="ECO:0000313" key="15">
    <source>
        <dbReference type="EMBL" id="EKF56965.1"/>
    </source>
</evidence>
<evidence type="ECO:0000256" key="6">
    <source>
        <dbReference type="ARBA" id="ARBA00022840"/>
    </source>
</evidence>
<dbReference type="eggNOG" id="COG0542">
    <property type="taxonomic scope" value="Bacteria"/>
</dbReference>
<dbReference type="PANTHER" id="PTHR11638:SF18">
    <property type="entry name" value="HEAT SHOCK PROTEIN 104"/>
    <property type="match status" value="1"/>
</dbReference>
<evidence type="ECO:0000256" key="4">
    <source>
        <dbReference type="ARBA" id="ARBA00022737"/>
    </source>
</evidence>
<evidence type="ECO:0000256" key="13">
    <source>
        <dbReference type="RuleBase" id="RU362034"/>
    </source>
</evidence>
<dbReference type="GO" id="GO:0042026">
    <property type="term" value="P:protein refolding"/>
    <property type="evidence" value="ECO:0007669"/>
    <property type="project" value="UniProtKB-UniRule"/>
</dbReference>
<dbReference type="GO" id="GO:0006508">
    <property type="term" value="P:proteolysis"/>
    <property type="evidence" value="ECO:0007669"/>
    <property type="project" value="UniProtKB-KW"/>
</dbReference>
<comment type="function">
    <text evidence="9">Part of a stress-induced multi-chaperone system, it is involved in the recovery of the cell from heat-induced damage, in cooperation with DnaK, DnaJ and GrpE. Acts before DnaK, in the processing of protein aggregates. Protein binding stimulates the ATPase activity; ATP hydrolysis unfolds the denatured protein aggregates, which probably helps expose new hydrophobic binding sites on the surface of ClpB-bound aggregates, contributing to the solubilization and refolding of denatured protein aggregates by DnaK.</text>
</comment>
<comment type="subunit">
    <text evidence="13">Homohexamer; The oligomerization is ATP-dependent.</text>
</comment>
<reference evidence="15 16" key="1">
    <citation type="journal article" date="2012" name="J. Bacteriol.">
        <title>Draft Genome Sequence of Agrobacterium albertimagni Strain AOL15.</title>
        <authorList>
            <person name="Trimble W.L."/>
            <person name="Phung le T."/>
            <person name="Meyer F."/>
            <person name="Gilbert J.A."/>
            <person name="Silver S."/>
        </authorList>
    </citation>
    <scope>NUCLEOTIDE SEQUENCE [LARGE SCALE GENOMIC DNA]</scope>
    <source>
        <strain evidence="15 16">AOL15</strain>
    </source>
</reference>
<dbReference type="SUPFAM" id="SSF52540">
    <property type="entry name" value="P-loop containing nucleoside triphosphate hydrolases"/>
    <property type="match status" value="2"/>
</dbReference>